<dbReference type="AlphaFoldDB" id="A0AAJ7CE12"/>
<feature type="compositionally biased region" description="Polar residues" evidence="1">
    <location>
        <begin position="7"/>
        <end position="20"/>
    </location>
</feature>
<dbReference type="PANTHER" id="PTHR16029">
    <property type="entry name" value="CENTROSOMAL PROTEIN OF 192 KDA"/>
    <property type="match status" value="1"/>
</dbReference>
<dbReference type="InterPro" id="IPR054092">
    <property type="entry name" value="Cep192-like_D6"/>
</dbReference>
<dbReference type="GO" id="GO:0051298">
    <property type="term" value="P:centrosome duplication"/>
    <property type="evidence" value="ECO:0007669"/>
    <property type="project" value="InterPro"/>
</dbReference>
<gene>
    <name evidence="6 7" type="primary">LOC107274011</name>
</gene>
<feature type="domain" description="Cep192-like" evidence="4">
    <location>
        <begin position="424"/>
        <end position="515"/>
    </location>
</feature>
<dbReference type="InterPro" id="IPR039103">
    <property type="entry name" value="Spd-2/CEP192"/>
</dbReference>
<accession>A0AAJ7CE12</accession>
<evidence type="ECO:0000256" key="1">
    <source>
        <dbReference type="SAM" id="MobiDB-lite"/>
    </source>
</evidence>
<organism evidence="5 6">
    <name type="scientific">Cephus cinctus</name>
    <name type="common">Wheat stem sawfly</name>
    <dbReference type="NCBI Taxonomy" id="211228"/>
    <lineage>
        <taxon>Eukaryota</taxon>
        <taxon>Metazoa</taxon>
        <taxon>Ecdysozoa</taxon>
        <taxon>Arthropoda</taxon>
        <taxon>Hexapoda</taxon>
        <taxon>Insecta</taxon>
        <taxon>Pterygota</taxon>
        <taxon>Neoptera</taxon>
        <taxon>Endopterygota</taxon>
        <taxon>Hymenoptera</taxon>
        <taxon>Cephoidea</taxon>
        <taxon>Cephidae</taxon>
        <taxon>Cephus</taxon>
    </lineage>
</organism>
<dbReference type="GO" id="GO:0090307">
    <property type="term" value="P:mitotic spindle assembly"/>
    <property type="evidence" value="ECO:0007669"/>
    <property type="project" value="TreeGrafter"/>
</dbReference>
<evidence type="ECO:0000313" key="7">
    <source>
        <dbReference type="RefSeq" id="XP_024947065.1"/>
    </source>
</evidence>
<dbReference type="RefSeq" id="XP_024947065.1">
    <property type="nucleotide sequence ID" value="XM_025091297.1"/>
</dbReference>
<dbReference type="Proteomes" id="UP000694920">
    <property type="component" value="Unplaced"/>
</dbReference>
<dbReference type="KEGG" id="ccin:107274011"/>
<evidence type="ECO:0000259" key="3">
    <source>
        <dbReference type="Pfam" id="PF22074"/>
    </source>
</evidence>
<dbReference type="GO" id="GO:0005737">
    <property type="term" value="C:cytoplasm"/>
    <property type="evidence" value="ECO:0007669"/>
    <property type="project" value="TreeGrafter"/>
</dbReference>
<keyword evidence="5" id="KW-1185">Reference proteome</keyword>
<dbReference type="GO" id="GO:0019901">
    <property type="term" value="F:protein kinase binding"/>
    <property type="evidence" value="ECO:0007669"/>
    <property type="project" value="TreeGrafter"/>
</dbReference>
<dbReference type="InterPro" id="IPR054091">
    <property type="entry name" value="Cep192-like_D5"/>
</dbReference>
<dbReference type="RefSeq" id="XP_015608207.1">
    <property type="nucleotide sequence ID" value="XM_015752721.1"/>
</dbReference>
<dbReference type="PANTHER" id="PTHR16029:SF11">
    <property type="entry name" value="CENTROSOMAL PROTEIN OF 192 KDA"/>
    <property type="match status" value="1"/>
</dbReference>
<dbReference type="Pfam" id="PF22073">
    <property type="entry name" value="Cep192_D4"/>
    <property type="match status" value="1"/>
</dbReference>
<feature type="region of interest" description="Disordered" evidence="1">
    <location>
        <begin position="1"/>
        <end position="55"/>
    </location>
</feature>
<feature type="domain" description="Cep192-like" evidence="3">
    <location>
        <begin position="187"/>
        <end position="341"/>
    </location>
</feature>
<dbReference type="GO" id="GO:0090222">
    <property type="term" value="P:centrosome-templated microtubule nucleation"/>
    <property type="evidence" value="ECO:0007669"/>
    <property type="project" value="InterPro"/>
</dbReference>
<proteinExistence type="predicted"/>
<dbReference type="Pfam" id="PF22076">
    <property type="entry name" value="Cep192_D6"/>
    <property type="match status" value="1"/>
</dbReference>
<dbReference type="GO" id="GO:0000242">
    <property type="term" value="C:pericentriolar material"/>
    <property type="evidence" value="ECO:0007669"/>
    <property type="project" value="TreeGrafter"/>
</dbReference>
<sequence length="519" mass="57755">MEEISKSEQANDNLLRSETPQHLDAMGSPSSPHSPHSVALNRSRNSGRNSPSSSVCSIPVSGSVIPIRATHAALVWGSVKAGKSDTKELTICNMSDNKIKLQAIIVDNEKNFKFLKERQTTGSSMILALQRMESRTLSIIFGPTNPGACAGKITFRHYEARKNSGNSCPSKFIHLYGYGGFGKVEVLEAFKDVSGQMWLSMGRFGLEGTLNAKIKLQNFGDLRSYVKLKLVPKAVYPGTVSSWQVNQTEFLLHPGETQWVSLQFHPKKEDFLQLHRAAVSHVGTLILTHGDEPTRWRIRRLYKKLHERGDLNREENESFKDVVYPICKEFPGETLLEDLTILRDSVQNLRDLCCGVFQQNVMLTMELSADETLSILEDNPDDSQMYYSLCSESNYSFAAADDSYMPSDIMNKSLCGEHGRSYGKEFTVSPSMVTLAPPHTTEATVTVSSFANISLPFETTISNAEYLSVTPNKGMIPTGKSIPLNIRCKEAVGQVIEAILSVYIENDKREVTITITNRH</sequence>
<dbReference type="CTD" id="39850"/>
<feature type="domain" description="Cep192/Spd-2-like" evidence="2">
    <location>
        <begin position="65"/>
        <end position="180"/>
    </location>
</feature>
<evidence type="ECO:0000313" key="5">
    <source>
        <dbReference type="Proteomes" id="UP000694920"/>
    </source>
</evidence>
<feature type="compositionally biased region" description="Low complexity" evidence="1">
    <location>
        <begin position="28"/>
        <end position="55"/>
    </location>
</feature>
<evidence type="ECO:0000313" key="6">
    <source>
        <dbReference type="RefSeq" id="XP_015608207.1"/>
    </source>
</evidence>
<dbReference type="GO" id="GO:0005814">
    <property type="term" value="C:centriole"/>
    <property type="evidence" value="ECO:0007669"/>
    <property type="project" value="TreeGrafter"/>
</dbReference>
<evidence type="ECO:0000259" key="4">
    <source>
        <dbReference type="Pfam" id="PF22076"/>
    </source>
</evidence>
<dbReference type="Pfam" id="PF22074">
    <property type="entry name" value="Cep192_D5"/>
    <property type="match status" value="1"/>
</dbReference>
<dbReference type="GeneID" id="107274011"/>
<protein>
    <submittedName>
        <fullName evidence="6 7">Uncharacterized protein LOC107274011 isoform X1</fullName>
    </submittedName>
</protein>
<reference evidence="6 7" key="1">
    <citation type="submission" date="2025-04" db="UniProtKB">
        <authorList>
            <consortium name="RefSeq"/>
        </authorList>
    </citation>
    <scope>IDENTIFICATION</scope>
</reference>
<name>A0AAJ7CE12_CEPCN</name>
<dbReference type="InterPro" id="IPR054090">
    <property type="entry name" value="Cep192_Spd-2-like_dom"/>
</dbReference>
<evidence type="ECO:0000259" key="2">
    <source>
        <dbReference type="Pfam" id="PF22073"/>
    </source>
</evidence>
<dbReference type="GO" id="GO:0071539">
    <property type="term" value="P:protein localization to centrosome"/>
    <property type="evidence" value="ECO:0007669"/>
    <property type="project" value="InterPro"/>
</dbReference>